<dbReference type="SUPFAM" id="SSF143456">
    <property type="entry name" value="VC0467-like"/>
    <property type="match status" value="1"/>
</dbReference>
<dbReference type="GO" id="GO:0005829">
    <property type="term" value="C:cytosol"/>
    <property type="evidence" value="ECO:0007669"/>
    <property type="project" value="TreeGrafter"/>
</dbReference>
<protein>
    <submittedName>
        <fullName evidence="1">Uncharacterized protein</fullName>
    </submittedName>
</protein>
<reference evidence="1" key="1">
    <citation type="submission" date="2018-06" db="EMBL/GenBank/DDBJ databases">
        <authorList>
            <person name="Zhirakovskaya E."/>
        </authorList>
    </citation>
    <scope>NUCLEOTIDE SEQUENCE</scope>
</reference>
<dbReference type="AlphaFoldDB" id="A0A3B1CHX5"/>
<feature type="non-terminal residue" evidence="1">
    <location>
        <position position="159"/>
    </location>
</feature>
<dbReference type="Gene3D" id="3.40.1740.10">
    <property type="entry name" value="VC0467-like"/>
    <property type="match status" value="1"/>
</dbReference>
<gene>
    <name evidence="1" type="ORF">MNBD_NITROSPINAE05-154</name>
</gene>
<dbReference type="PANTHER" id="PTHR30327:SF1">
    <property type="entry name" value="UPF0301 PROTEIN YQGE"/>
    <property type="match status" value="1"/>
</dbReference>
<accession>A0A3B1CHX5</accession>
<dbReference type="PANTHER" id="PTHR30327">
    <property type="entry name" value="UNCHARACTERIZED PROTEIN YQGE"/>
    <property type="match status" value="1"/>
</dbReference>
<sequence length="159" mass="17435">MNDPLNVPYGKGYFLIANPVLPDPNFSRTVVLLCNHDEQGSFGLVVNKEAEIKPADVFSGIEGLGSYKGRAYVGGPVSQSQMFYLCRSSEPVPEMEQICPGVHLGMDWNFLGGVMGRIPDPEINIRFFLGYSGWGAGQLAGEMERRSWLTGKAVESLVF</sequence>
<dbReference type="EMBL" id="UOGG01000045">
    <property type="protein sequence ID" value="VAX27822.1"/>
    <property type="molecule type" value="Genomic_DNA"/>
</dbReference>
<dbReference type="InterPro" id="IPR003774">
    <property type="entry name" value="AlgH-like"/>
</dbReference>
<evidence type="ECO:0000313" key="1">
    <source>
        <dbReference type="EMBL" id="VAX27822.1"/>
    </source>
</evidence>
<name>A0A3B1CHX5_9ZZZZ</name>
<dbReference type="Pfam" id="PF02622">
    <property type="entry name" value="DUF179"/>
    <property type="match status" value="1"/>
</dbReference>
<proteinExistence type="predicted"/>
<organism evidence="1">
    <name type="scientific">hydrothermal vent metagenome</name>
    <dbReference type="NCBI Taxonomy" id="652676"/>
    <lineage>
        <taxon>unclassified sequences</taxon>
        <taxon>metagenomes</taxon>
        <taxon>ecological metagenomes</taxon>
    </lineage>
</organism>